<feature type="transmembrane region" description="Helical" evidence="1">
    <location>
        <begin position="218"/>
        <end position="241"/>
    </location>
</feature>
<dbReference type="Proteomes" id="UP000256964">
    <property type="component" value="Unassembled WGS sequence"/>
</dbReference>
<feature type="transmembrane region" description="Helical" evidence="1">
    <location>
        <begin position="172"/>
        <end position="198"/>
    </location>
</feature>
<keyword evidence="1" id="KW-1133">Transmembrane helix</keyword>
<feature type="transmembrane region" description="Helical" evidence="1">
    <location>
        <begin position="132"/>
        <end position="152"/>
    </location>
</feature>
<accession>A0A371CL20</accession>
<feature type="transmembrane region" description="Helical" evidence="1">
    <location>
        <begin position="15"/>
        <end position="40"/>
    </location>
</feature>
<keyword evidence="1" id="KW-0472">Membrane</keyword>
<keyword evidence="1" id="KW-0812">Transmembrane</keyword>
<reference evidence="2 3" key="1">
    <citation type="journal article" date="2018" name="Biotechnol. Biofuels">
        <title>Integrative visual omics of the white-rot fungus Polyporus brumalis exposes the biotechnological potential of its oxidative enzymes for delignifying raw plant biomass.</title>
        <authorList>
            <person name="Miyauchi S."/>
            <person name="Rancon A."/>
            <person name="Drula E."/>
            <person name="Hage H."/>
            <person name="Chaduli D."/>
            <person name="Favel A."/>
            <person name="Grisel S."/>
            <person name="Henrissat B."/>
            <person name="Herpoel-Gimbert I."/>
            <person name="Ruiz-Duenas F.J."/>
            <person name="Chevret D."/>
            <person name="Hainaut M."/>
            <person name="Lin J."/>
            <person name="Wang M."/>
            <person name="Pangilinan J."/>
            <person name="Lipzen A."/>
            <person name="Lesage-Meessen L."/>
            <person name="Navarro D."/>
            <person name="Riley R."/>
            <person name="Grigoriev I.V."/>
            <person name="Zhou S."/>
            <person name="Raouche S."/>
            <person name="Rosso M.N."/>
        </authorList>
    </citation>
    <scope>NUCLEOTIDE SEQUENCE [LARGE SCALE GENOMIC DNA]</scope>
    <source>
        <strain evidence="2 3">BRFM 1820</strain>
    </source>
</reference>
<feature type="transmembrane region" description="Helical" evidence="1">
    <location>
        <begin position="103"/>
        <end position="125"/>
    </location>
</feature>
<protein>
    <submittedName>
        <fullName evidence="2">Uncharacterized protein</fullName>
    </submittedName>
</protein>
<organism evidence="2 3">
    <name type="scientific">Lentinus brumalis</name>
    <dbReference type="NCBI Taxonomy" id="2498619"/>
    <lineage>
        <taxon>Eukaryota</taxon>
        <taxon>Fungi</taxon>
        <taxon>Dikarya</taxon>
        <taxon>Basidiomycota</taxon>
        <taxon>Agaricomycotina</taxon>
        <taxon>Agaricomycetes</taxon>
        <taxon>Polyporales</taxon>
        <taxon>Polyporaceae</taxon>
        <taxon>Lentinus</taxon>
    </lineage>
</organism>
<dbReference type="EMBL" id="KZ857529">
    <property type="protein sequence ID" value="RDX40975.1"/>
    <property type="molecule type" value="Genomic_DNA"/>
</dbReference>
<feature type="transmembrane region" description="Helical" evidence="1">
    <location>
        <begin position="52"/>
        <end position="71"/>
    </location>
</feature>
<dbReference type="AlphaFoldDB" id="A0A371CL20"/>
<sequence length="338" mass="37498">MSAEEVFPLPRAELIAFFLESLIFGAFTVLYAIAIWILLYREKVRSRSSLNKMLFATSTVMYVLSVAHLILDVQRAVVGFVNEGGKPDGTLNFYLRLNNPTHIAKNVIFITMTLVGDSFVSYRLWIVWNRAWWIIILPIGLLFATAIAGYGACYEFTLIDGTTPIFESNLQPWITSFFVLSLTTNVLATFFITARIMWSNRKVRKYRAGMAATSQWDVIETLIQSAAIYSAALASLLGTYAAGSNAQYVCLDALQPLIGLVFTLIIIRVGLGYTLNDSSGMQGVSDRVRNQEISHDYPLRPVAINVSVSHTNDRQSLEIYDHKQPGDIEAGSATGSAP</sequence>
<name>A0A371CL20_9APHY</name>
<evidence type="ECO:0000256" key="1">
    <source>
        <dbReference type="SAM" id="Phobius"/>
    </source>
</evidence>
<proteinExistence type="predicted"/>
<keyword evidence="3" id="KW-1185">Reference proteome</keyword>
<dbReference type="OrthoDB" id="3354175at2759"/>
<gene>
    <name evidence="2" type="ORF">OH76DRAFT_1365346</name>
</gene>
<evidence type="ECO:0000313" key="2">
    <source>
        <dbReference type="EMBL" id="RDX40975.1"/>
    </source>
</evidence>
<evidence type="ECO:0000313" key="3">
    <source>
        <dbReference type="Proteomes" id="UP000256964"/>
    </source>
</evidence>
<feature type="transmembrane region" description="Helical" evidence="1">
    <location>
        <begin position="253"/>
        <end position="271"/>
    </location>
</feature>